<proteinExistence type="predicted"/>
<feature type="domain" description="THAP-type" evidence="7">
    <location>
        <begin position="1"/>
        <end position="52"/>
    </location>
</feature>
<dbReference type="PANTHER" id="PTHR48257">
    <property type="match status" value="1"/>
</dbReference>
<dbReference type="PANTHER" id="PTHR48257:SF1">
    <property type="match status" value="1"/>
</dbReference>
<feature type="region of interest" description="Disordered" evidence="6">
    <location>
        <begin position="157"/>
        <end position="178"/>
    </location>
</feature>
<evidence type="ECO:0000256" key="3">
    <source>
        <dbReference type="ARBA" id="ARBA00022833"/>
    </source>
</evidence>
<evidence type="ECO:0000313" key="10">
    <source>
        <dbReference type="Proteomes" id="UP001219518"/>
    </source>
</evidence>
<dbReference type="InterPro" id="IPR048366">
    <property type="entry name" value="TNP-like_GBD"/>
</dbReference>
<dbReference type="Proteomes" id="UP001219518">
    <property type="component" value="Unassembled WGS sequence"/>
</dbReference>
<accession>A0AAE1HBU0</accession>
<keyword evidence="4 5" id="KW-0238">DNA-binding</keyword>
<evidence type="ECO:0000256" key="2">
    <source>
        <dbReference type="ARBA" id="ARBA00022771"/>
    </source>
</evidence>
<feature type="region of interest" description="Disordered" evidence="6">
    <location>
        <begin position="906"/>
        <end position="950"/>
    </location>
</feature>
<sequence>QWHDVVTVLTGRVLTGWENTNYTVCSRHFKPEDYKPNVKFRSLLPGALPSVLGESLEKSGGRKRKRGAGAGATVASEVGGTVPQPTTDNGQGLLEEQGVDDPDPTPGLPPRAAAQVPVSVPVVEHPTSMNLEDQLVEVARAAEAQVASVASVIPVQVPATPTPTPRRRPSARSDQQRRVLSLRKRLSRRETTLRRLRAKVLDARKRRPPPTSHEKKLRVVVAAAEGGDTRAMYILEQLHNFGKIKPRWSEPVVRECVLLQCLSPTAYDQARAGLLLKGMPVRSTLKRYLGPSTGEVGVTSDAQERLKAEVAILQPMERYCSLIVDEMAISEKAILDKKQDQVYGLGTLDEEQEVSQRKLANKLLCFVIHGCSTSYTIPASYYFTRAVSGSDLHRLAMQLLQFLCEIGFFPIRIVGDNASANTKMFRIFGGGKLLPEVDHPILPHLKFFMSFDPNHIVKNLKSQLIERTISAEDGVGNITGQYIAELYSLQKKELIKPVRWLTRKHVTPLGIEKQNVERAVQFFSTTITAALRYLHSSAAYHPRAQKFYGCLHTVRYMETIYKWFQAHNVSNRKLHLFPPYTSAEDERLAWMEGEFLDYMRLLKEESRKRKMSFLTAETWEALECTSLSSPAFIRYLLEQGFFYVLSRRGNSDPVEANFSSVRRFCGSNDMVDARSAVFALEKIIRIGGLKTSRYSNVGEMEAVPYKGKLQRANPPQRVFLPPTVSAASVEIAEKLRTAPLDTALFPSLGNASLALPVSFLLLALEERIECGECLPRLRTLDRDPSPLMALLREVDRGKVPYPSNALMNVAGLVKDFTKHALQHMDLSRRGVTKALGDTLRPRLQACPLIHSLSCGHGETIADVVCDKLVAPLVTNACHMLTDTARPAVKLNKKPVNRKYMRGLTQSAPGTSLRDFLESEDQQCEAREGEDQVEDEDEDDPCTMDSKRARR</sequence>
<gene>
    <name evidence="8" type="ORF">KUF71_007089</name>
    <name evidence="9" type="ORF">KUF71_009112</name>
</gene>
<dbReference type="InterPro" id="IPR048365">
    <property type="entry name" value="TNP-like_RNaseH_N"/>
</dbReference>
<organism evidence="8 10">
    <name type="scientific">Frankliniella fusca</name>
    <dbReference type="NCBI Taxonomy" id="407009"/>
    <lineage>
        <taxon>Eukaryota</taxon>
        <taxon>Metazoa</taxon>
        <taxon>Ecdysozoa</taxon>
        <taxon>Arthropoda</taxon>
        <taxon>Hexapoda</taxon>
        <taxon>Insecta</taxon>
        <taxon>Pterygota</taxon>
        <taxon>Neoptera</taxon>
        <taxon>Paraneoptera</taxon>
        <taxon>Thysanoptera</taxon>
        <taxon>Terebrantia</taxon>
        <taxon>Thripoidea</taxon>
        <taxon>Thripidae</taxon>
        <taxon>Frankliniella</taxon>
    </lineage>
</organism>
<dbReference type="GO" id="GO:0003677">
    <property type="term" value="F:DNA binding"/>
    <property type="evidence" value="ECO:0007669"/>
    <property type="project" value="UniProtKB-UniRule"/>
</dbReference>
<name>A0AAE1HBU0_9NEOP</name>
<evidence type="ECO:0000313" key="9">
    <source>
        <dbReference type="EMBL" id="KAK3919826.1"/>
    </source>
</evidence>
<dbReference type="EMBL" id="JAHWGI010000767">
    <property type="protein sequence ID" value="KAK3917610.1"/>
    <property type="molecule type" value="Genomic_DNA"/>
</dbReference>
<keyword evidence="2 5" id="KW-0863">Zinc-finger</keyword>
<evidence type="ECO:0000256" key="1">
    <source>
        <dbReference type="ARBA" id="ARBA00022723"/>
    </source>
</evidence>
<reference evidence="8" key="2">
    <citation type="journal article" date="2023" name="BMC Genomics">
        <title>Pest status, molecular evolution, and epigenetic factors derived from the genome assembly of Frankliniella fusca, a thysanopteran phytovirus vector.</title>
        <authorList>
            <person name="Catto M.A."/>
            <person name="Labadie P.E."/>
            <person name="Jacobson A.L."/>
            <person name="Kennedy G.G."/>
            <person name="Srinivasan R."/>
            <person name="Hunt B.G."/>
        </authorList>
    </citation>
    <scope>NUCLEOTIDE SEQUENCE</scope>
    <source>
        <strain evidence="8">PL_HMW_Pooled</strain>
    </source>
</reference>
<protein>
    <submittedName>
        <fullName evidence="8">DNA transposase</fullName>
    </submittedName>
</protein>
<evidence type="ECO:0000259" key="7">
    <source>
        <dbReference type="PROSITE" id="PS50950"/>
    </source>
</evidence>
<dbReference type="Pfam" id="PF21788">
    <property type="entry name" value="TNP-like_GBD"/>
    <property type="match status" value="1"/>
</dbReference>
<feature type="region of interest" description="Disordered" evidence="6">
    <location>
        <begin position="53"/>
        <end position="113"/>
    </location>
</feature>
<dbReference type="AlphaFoldDB" id="A0AAE1HBU0"/>
<evidence type="ECO:0000256" key="6">
    <source>
        <dbReference type="SAM" id="MobiDB-lite"/>
    </source>
</evidence>
<dbReference type="PROSITE" id="PS50950">
    <property type="entry name" value="ZF_THAP"/>
    <property type="match status" value="1"/>
</dbReference>
<dbReference type="InterPro" id="IPR006612">
    <property type="entry name" value="THAP_Znf"/>
</dbReference>
<reference evidence="8" key="1">
    <citation type="submission" date="2021-07" db="EMBL/GenBank/DDBJ databases">
        <authorList>
            <person name="Catto M.A."/>
            <person name="Jacobson A."/>
            <person name="Kennedy G."/>
            <person name="Labadie P."/>
            <person name="Hunt B.G."/>
            <person name="Srinivasan R."/>
        </authorList>
    </citation>
    <scope>NUCLEOTIDE SEQUENCE</scope>
    <source>
        <strain evidence="8">PL_HMW_Pooled</strain>
        <tissue evidence="8">Head</tissue>
    </source>
</reference>
<evidence type="ECO:0000313" key="8">
    <source>
        <dbReference type="EMBL" id="KAK3917610.1"/>
    </source>
</evidence>
<keyword evidence="1" id="KW-0479">Metal-binding</keyword>
<feature type="non-terminal residue" evidence="8">
    <location>
        <position position="1"/>
    </location>
</feature>
<comment type="caution">
    <text evidence="8">The sequence shown here is derived from an EMBL/GenBank/DDBJ whole genome shotgun (WGS) entry which is preliminary data.</text>
</comment>
<dbReference type="GO" id="GO:0008270">
    <property type="term" value="F:zinc ion binding"/>
    <property type="evidence" value="ECO:0007669"/>
    <property type="project" value="UniProtKB-KW"/>
</dbReference>
<feature type="compositionally biased region" description="Acidic residues" evidence="6">
    <location>
        <begin position="930"/>
        <end position="941"/>
    </location>
</feature>
<evidence type="ECO:0000256" key="4">
    <source>
        <dbReference type="ARBA" id="ARBA00023125"/>
    </source>
</evidence>
<keyword evidence="3" id="KW-0862">Zinc</keyword>
<dbReference type="Pfam" id="PF21787">
    <property type="entry name" value="TNP-like_RNaseH_N"/>
    <property type="match status" value="1"/>
</dbReference>
<dbReference type="EMBL" id="JAHWGI010000983">
    <property type="protein sequence ID" value="KAK3919826.1"/>
    <property type="molecule type" value="Genomic_DNA"/>
</dbReference>
<evidence type="ECO:0000256" key="5">
    <source>
        <dbReference type="PROSITE-ProRule" id="PRU00309"/>
    </source>
</evidence>
<keyword evidence="10" id="KW-1185">Reference proteome</keyword>